<evidence type="ECO:0000313" key="3">
    <source>
        <dbReference type="Proteomes" id="UP000005952"/>
    </source>
</evidence>
<evidence type="ECO:0000313" key="2">
    <source>
        <dbReference type="EMBL" id="AGK58177.1"/>
    </source>
</evidence>
<proteinExistence type="predicted"/>
<accession>N0B7D6</accession>
<keyword evidence="3" id="KW-1185">Reference proteome</keyword>
<feature type="compositionally biased region" description="Basic and acidic residues" evidence="1">
    <location>
        <begin position="1"/>
        <end position="21"/>
    </location>
</feature>
<evidence type="ECO:0000256" key="1">
    <source>
        <dbReference type="SAM" id="MobiDB-lite"/>
    </source>
</evidence>
<dbReference type="EMBL" id="CP005587">
    <property type="protein sequence ID" value="AGK58177.1"/>
    <property type="molecule type" value="Genomic_DNA"/>
</dbReference>
<reference evidence="2 3" key="1">
    <citation type="journal article" date="2013" name="Genome Announc.">
        <title>Genome sequences for three denitrifying bacterial strains isolated from a uranium- and nitrate-contaminated subsurface environment.</title>
        <authorList>
            <person name="Venkatramanan R."/>
            <person name="Prakash O."/>
            <person name="Woyke T."/>
            <person name="Chain P."/>
            <person name="Goodwin L.A."/>
            <person name="Watson D."/>
            <person name="Brooks S."/>
            <person name="Kostka J.E."/>
            <person name="Green S.J."/>
        </authorList>
    </citation>
    <scope>NUCLEOTIDE SEQUENCE [LARGE SCALE GENOMIC DNA]</scope>
    <source>
        <strain evidence="2 3">1NES1</strain>
    </source>
</reference>
<protein>
    <submittedName>
        <fullName evidence="2">Uncharacterized protein</fullName>
    </submittedName>
</protein>
<sequence length="83" mass="8958">MRFDPDDSRGIRGIRTDNPPERRKKAIAMSDAVHPAKGSASPLPLAGKGRGWGVDPEARGLQTTLRHAIVTRRKIPSGSSPHP</sequence>
<organism evidence="2 3">
    <name type="scientific">Hyphomicrobium denitrificans 1NES1</name>
    <dbReference type="NCBI Taxonomy" id="670307"/>
    <lineage>
        <taxon>Bacteria</taxon>
        <taxon>Pseudomonadati</taxon>
        <taxon>Pseudomonadota</taxon>
        <taxon>Alphaproteobacteria</taxon>
        <taxon>Hyphomicrobiales</taxon>
        <taxon>Hyphomicrobiaceae</taxon>
        <taxon>Hyphomicrobium</taxon>
    </lineage>
</organism>
<dbReference type="KEGG" id="hdt:HYPDE_32523"/>
<feature type="region of interest" description="Disordered" evidence="1">
    <location>
        <begin position="1"/>
        <end position="83"/>
    </location>
</feature>
<dbReference type="STRING" id="670307.HYPDE_32523"/>
<dbReference type="HOGENOM" id="CLU_2538005_0_0_5"/>
<name>N0B7D6_9HYPH</name>
<dbReference type="AlphaFoldDB" id="N0B7D6"/>
<dbReference type="Proteomes" id="UP000005952">
    <property type="component" value="Chromosome"/>
</dbReference>
<gene>
    <name evidence="2" type="ORF">HYPDE_32523</name>
</gene>